<reference evidence="4 5" key="1">
    <citation type="submission" date="2016-10" db="EMBL/GenBank/DDBJ databases">
        <authorList>
            <person name="de Groot N.N."/>
        </authorList>
    </citation>
    <scope>NUCLEOTIDE SEQUENCE [LARGE SCALE GENOMIC DNA]</scope>
    <source>
        <strain evidence="4 5">DSM 18438</strain>
    </source>
</reference>
<evidence type="ECO:0000313" key="5">
    <source>
        <dbReference type="Proteomes" id="UP000199058"/>
    </source>
</evidence>
<dbReference type="RefSeq" id="WP_091958324.1">
    <property type="nucleotide sequence ID" value="NZ_FOLH01000001.1"/>
</dbReference>
<dbReference type="OrthoDB" id="9791537at2"/>
<evidence type="ECO:0000259" key="3">
    <source>
        <dbReference type="PROSITE" id="PS50943"/>
    </source>
</evidence>
<gene>
    <name evidence="4" type="ORF">SAMN05660443_0382</name>
</gene>
<name>A0A1I1EBB9_9GAMM</name>
<accession>A0A1I1EBB9</accession>
<dbReference type="AlphaFoldDB" id="A0A1I1EBB9"/>
<evidence type="ECO:0000313" key="4">
    <source>
        <dbReference type="EMBL" id="SFB82658.1"/>
    </source>
</evidence>
<dbReference type="GO" id="GO:0003677">
    <property type="term" value="F:DNA binding"/>
    <property type="evidence" value="ECO:0007669"/>
    <property type="project" value="InterPro"/>
</dbReference>
<sequence>MQDLGERIKRLRRAKNLTQQQLADLLNIDQGAVSRWERGHITPSARYRKELEQVLSAPLMEMDEPLLESVNMDLHFALILDCQLRVLAASETSLAINGCRSREELVGNTYLPLLNDTAMNLYQWMKDAGAFDAGINWARFTLPTPTLHSGYRWMESLWIPFHLANGELVYRISSKLLEMPPSEGLGKAKLEVNGKQLELLVPTQARPSQQPRQQRHRDWHEAI</sequence>
<dbReference type="SMART" id="SM00530">
    <property type="entry name" value="HTH_XRE"/>
    <property type="match status" value="1"/>
</dbReference>
<feature type="coiled-coil region" evidence="1">
    <location>
        <begin position="1"/>
        <end position="28"/>
    </location>
</feature>
<dbReference type="EMBL" id="FOLH01000001">
    <property type="protein sequence ID" value="SFB82658.1"/>
    <property type="molecule type" value="Genomic_DNA"/>
</dbReference>
<dbReference type="Proteomes" id="UP000199058">
    <property type="component" value="Unassembled WGS sequence"/>
</dbReference>
<dbReference type="InterPro" id="IPR001387">
    <property type="entry name" value="Cro/C1-type_HTH"/>
</dbReference>
<dbReference type="Gene3D" id="1.10.260.40">
    <property type="entry name" value="lambda repressor-like DNA-binding domains"/>
    <property type="match status" value="1"/>
</dbReference>
<dbReference type="InterPro" id="IPR010982">
    <property type="entry name" value="Lambda_DNA-bd_dom_sf"/>
</dbReference>
<protein>
    <submittedName>
        <fullName evidence="4">Helix-turn-helix domain-containing protein</fullName>
    </submittedName>
</protein>
<dbReference type="PROSITE" id="PS50943">
    <property type="entry name" value="HTH_CROC1"/>
    <property type="match status" value="1"/>
</dbReference>
<dbReference type="SUPFAM" id="SSF47413">
    <property type="entry name" value="lambda repressor-like DNA-binding domains"/>
    <property type="match status" value="1"/>
</dbReference>
<evidence type="ECO:0000256" key="2">
    <source>
        <dbReference type="SAM" id="MobiDB-lite"/>
    </source>
</evidence>
<dbReference type="STRING" id="1122252.SAMN05660443_0382"/>
<dbReference type="CDD" id="cd00093">
    <property type="entry name" value="HTH_XRE"/>
    <property type="match status" value="1"/>
</dbReference>
<evidence type="ECO:0000256" key="1">
    <source>
        <dbReference type="SAM" id="Coils"/>
    </source>
</evidence>
<organism evidence="4 5">
    <name type="scientific">Marinospirillum celere</name>
    <dbReference type="NCBI Taxonomy" id="1122252"/>
    <lineage>
        <taxon>Bacteria</taxon>
        <taxon>Pseudomonadati</taxon>
        <taxon>Pseudomonadota</taxon>
        <taxon>Gammaproteobacteria</taxon>
        <taxon>Oceanospirillales</taxon>
        <taxon>Oceanospirillaceae</taxon>
        <taxon>Marinospirillum</taxon>
    </lineage>
</organism>
<feature type="compositionally biased region" description="Low complexity" evidence="2">
    <location>
        <begin position="202"/>
        <end position="212"/>
    </location>
</feature>
<keyword evidence="5" id="KW-1185">Reference proteome</keyword>
<dbReference type="Pfam" id="PF01381">
    <property type="entry name" value="HTH_3"/>
    <property type="match status" value="1"/>
</dbReference>
<keyword evidence="1" id="KW-0175">Coiled coil</keyword>
<feature type="region of interest" description="Disordered" evidence="2">
    <location>
        <begin position="202"/>
        <end position="223"/>
    </location>
</feature>
<feature type="domain" description="HTH cro/C1-type" evidence="3">
    <location>
        <begin position="8"/>
        <end position="62"/>
    </location>
</feature>
<proteinExistence type="predicted"/>